<dbReference type="EMBL" id="JALBCA010000065">
    <property type="protein sequence ID" value="KAI2384936.1"/>
    <property type="molecule type" value="Genomic_DNA"/>
</dbReference>
<sequence>MFDSDPSIRMRRFLDSAQYFDNFKPELTKVSKDDDLYHDVAWRFLDGWNALKLPSILSIYQLTGNLLAMNRYNKYRLSLEREGEFRFQGLSLANEKLLFRGVPRYCPLGELGVTTPCAHPDCKLCQAICEGFGPDLELKQSTGFHGARLGLGLYTTAESSKADKYAKNKDTSIYDKAMLLCKVALGEPFRTTEDMPMLTSPPPGFDSVHAVPGRSSSFSSDERVVYTEEAIVPAFLIIYNKSG</sequence>
<comment type="caution">
    <text evidence="1">The sequence shown here is derived from an EMBL/GenBank/DDBJ whole genome shotgun (WGS) entry which is preliminary data.</text>
</comment>
<accession>A0ACB8UVR9</accession>
<evidence type="ECO:0000313" key="1">
    <source>
        <dbReference type="EMBL" id="KAI2384936.1"/>
    </source>
</evidence>
<protein>
    <submittedName>
        <fullName evidence="1">Uncharacterized protein</fullName>
    </submittedName>
</protein>
<gene>
    <name evidence="1" type="ORF">LOY88_004359</name>
</gene>
<proteinExistence type="predicted"/>
<reference evidence="1" key="1">
    <citation type="journal article" date="2022" name="bioRxiv">
        <title>Population genetic analysis of Ophidiomyces ophidiicola, the causative agent of snake fungal disease, indicates recent introductions to the USA.</title>
        <authorList>
            <person name="Ladner J.T."/>
            <person name="Palmer J.M."/>
            <person name="Ettinger C.L."/>
            <person name="Stajich J.E."/>
            <person name="Farrell T.M."/>
            <person name="Glorioso B.M."/>
            <person name="Lawson B."/>
            <person name="Price S.J."/>
            <person name="Stengle A.G."/>
            <person name="Grear D.A."/>
            <person name="Lorch J.M."/>
        </authorList>
    </citation>
    <scope>NUCLEOTIDE SEQUENCE</scope>
    <source>
        <strain evidence="1">NWHC 24266-5</strain>
    </source>
</reference>
<name>A0ACB8UVR9_9EURO</name>
<organism evidence="1">
    <name type="scientific">Ophidiomyces ophidiicola</name>
    <dbReference type="NCBI Taxonomy" id="1387563"/>
    <lineage>
        <taxon>Eukaryota</taxon>
        <taxon>Fungi</taxon>
        <taxon>Dikarya</taxon>
        <taxon>Ascomycota</taxon>
        <taxon>Pezizomycotina</taxon>
        <taxon>Eurotiomycetes</taxon>
        <taxon>Eurotiomycetidae</taxon>
        <taxon>Onygenales</taxon>
        <taxon>Onygenaceae</taxon>
        <taxon>Ophidiomyces</taxon>
    </lineage>
</organism>